<dbReference type="AlphaFoldDB" id="A0A328C816"/>
<sequence>MKRAPLAPIFALLLLTISLLAACGSDSTSSEVLQCGADELLDQQANACVPRTTIDENDVGDDADVDRQDVEDPEPDVEDEDTFDPSCDSDNDGELSYACGGMDCDDNDHNTYPGAPEICDGKDNNCNTLIDEGVSCTFYAHTNDGLYSINPFEGTANRESDLVDWDMELVRLLDIDTHPMGVLFGVTRNDLYAFYDAENVWIKVAWLGDVGDANGLAIDGFGTAYVTAENHFLKFDLAEVEAIIQEHGFDEREFRNLRLYPEQITVTGDTEYYSSGDCVVNKQNTFYMTSKHEEGIDHLIEIDRSTGAATNLGPTSDASGNLYRGVYGLTAGWGKLFGITSSGDLLELNSSTGQAELITSFGEGKRWYGSASTPQR</sequence>
<evidence type="ECO:0000256" key="2">
    <source>
        <dbReference type="SAM" id="SignalP"/>
    </source>
</evidence>
<accession>A0A328C816</accession>
<keyword evidence="2" id="KW-0732">Signal</keyword>
<feature type="chain" id="PRO_5016315428" evidence="2">
    <location>
        <begin position="22"/>
        <end position="376"/>
    </location>
</feature>
<feature type="compositionally biased region" description="Acidic residues" evidence="1">
    <location>
        <begin position="55"/>
        <end position="64"/>
    </location>
</feature>
<dbReference type="RefSeq" id="WP_111730820.1">
    <property type="nucleotide sequence ID" value="NZ_QHKO01000008.1"/>
</dbReference>
<keyword evidence="4" id="KW-1185">Reference proteome</keyword>
<evidence type="ECO:0000313" key="4">
    <source>
        <dbReference type="Proteomes" id="UP000249169"/>
    </source>
</evidence>
<dbReference type="Proteomes" id="UP000249169">
    <property type="component" value="Unassembled WGS sequence"/>
</dbReference>
<dbReference type="Pfam" id="PF11617">
    <property type="entry name" value="Cu-binding_MopE"/>
    <property type="match status" value="1"/>
</dbReference>
<gene>
    <name evidence="3" type="ORF">DL240_15535</name>
</gene>
<dbReference type="InterPro" id="IPR021655">
    <property type="entry name" value="Put_metal-bd"/>
</dbReference>
<comment type="caution">
    <text evidence="3">The sequence shown here is derived from an EMBL/GenBank/DDBJ whole genome shotgun (WGS) entry which is preliminary data.</text>
</comment>
<evidence type="ECO:0000313" key="3">
    <source>
        <dbReference type="EMBL" id="RAL20728.1"/>
    </source>
</evidence>
<dbReference type="OrthoDB" id="5492733at2"/>
<dbReference type="PROSITE" id="PS51257">
    <property type="entry name" value="PROKAR_LIPOPROTEIN"/>
    <property type="match status" value="1"/>
</dbReference>
<feature type="signal peptide" evidence="2">
    <location>
        <begin position="1"/>
        <end position="21"/>
    </location>
</feature>
<protein>
    <submittedName>
        <fullName evidence="3">Uncharacterized protein</fullName>
    </submittedName>
</protein>
<dbReference type="EMBL" id="QHKO01000008">
    <property type="protein sequence ID" value="RAL20728.1"/>
    <property type="molecule type" value="Genomic_DNA"/>
</dbReference>
<feature type="compositionally biased region" description="Acidic residues" evidence="1">
    <location>
        <begin position="71"/>
        <end position="88"/>
    </location>
</feature>
<organism evidence="3 4">
    <name type="scientific">Lujinxingia litoralis</name>
    <dbReference type="NCBI Taxonomy" id="2211119"/>
    <lineage>
        <taxon>Bacteria</taxon>
        <taxon>Deltaproteobacteria</taxon>
        <taxon>Bradymonadales</taxon>
        <taxon>Lujinxingiaceae</taxon>
        <taxon>Lujinxingia</taxon>
    </lineage>
</organism>
<evidence type="ECO:0000256" key="1">
    <source>
        <dbReference type="SAM" id="MobiDB-lite"/>
    </source>
</evidence>
<proteinExistence type="predicted"/>
<name>A0A328C816_9DELT</name>
<feature type="region of interest" description="Disordered" evidence="1">
    <location>
        <begin position="52"/>
        <end position="88"/>
    </location>
</feature>
<reference evidence="3 4" key="1">
    <citation type="submission" date="2018-05" db="EMBL/GenBank/DDBJ databases">
        <title>Lujinxingia marina gen. nov. sp. nov., a new facultative anaerobic member of the class Deltaproteobacteria, and proposal of Lujinxingaceae fam. nov.</title>
        <authorList>
            <person name="Li C.-M."/>
        </authorList>
    </citation>
    <scope>NUCLEOTIDE SEQUENCE [LARGE SCALE GENOMIC DNA]</scope>
    <source>
        <strain evidence="3 4">B210</strain>
    </source>
</reference>